<evidence type="ECO:0000256" key="1">
    <source>
        <dbReference type="SAM" id="MobiDB-lite"/>
    </source>
</evidence>
<proteinExistence type="predicted"/>
<dbReference type="Gene3D" id="3.40.50.2000">
    <property type="entry name" value="Glycogen Phosphorylase B"/>
    <property type="match status" value="2"/>
</dbReference>
<evidence type="ECO:0000313" key="4">
    <source>
        <dbReference type="EMBL" id="SEG19017.1"/>
    </source>
</evidence>
<dbReference type="Proteomes" id="UP000002718">
    <property type="component" value="Chromosome"/>
</dbReference>
<feature type="region of interest" description="Disordered" evidence="1">
    <location>
        <begin position="363"/>
        <end position="391"/>
    </location>
</feature>
<gene>
    <name evidence="3" type="ordered locus">Nmul_A0170</name>
    <name evidence="4" type="ORF">SAMN05216403_1461</name>
</gene>
<evidence type="ECO:0000259" key="2">
    <source>
        <dbReference type="Pfam" id="PF00534"/>
    </source>
</evidence>
<dbReference type="GO" id="GO:0016757">
    <property type="term" value="F:glycosyltransferase activity"/>
    <property type="evidence" value="ECO:0007669"/>
    <property type="project" value="InterPro"/>
</dbReference>
<keyword evidence="5" id="KW-1185">Reference proteome</keyword>
<reference evidence="3 5" key="3">
    <citation type="journal article" date="2008" name="Appl. Environ. Microbiol.">
        <title>Complete genome sequence of Nitrosospira multiformis, an ammonia-oxidizing bacterium from the soil environment.</title>
        <authorList>
            <person name="Norton J.M."/>
            <person name="Klotz M.G."/>
            <person name="Stein L.Y."/>
            <person name="Arp D.J."/>
            <person name="Bottomley P.J."/>
            <person name="Chain P.S."/>
            <person name="Hauser L.J."/>
            <person name="Land M.L."/>
            <person name="Larimer F.W."/>
            <person name="Shin M.W."/>
            <person name="Starkenburg S.R."/>
        </authorList>
    </citation>
    <scope>NUCLEOTIDE SEQUENCE [LARGE SCALE GENOMIC DNA]</scope>
    <source>
        <strain evidence="3">ATCC 25196</strain>
        <strain evidence="5">ATCC 25196 / NCIMB 11849 / C 71</strain>
    </source>
</reference>
<organism evidence="3 5">
    <name type="scientific">Nitrosospira multiformis (strain ATCC 25196 / NCIMB 11849 / C 71)</name>
    <dbReference type="NCBI Taxonomy" id="323848"/>
    <lineage>
        <taxon>Bacteria</taxon>
        <taxon>Pseudomonadati</taxon>
        <taxon>Pseudomonadota</taxon>
        <taxon>Betaproteobacteria</taxon>
        <taxon>Nitrosomonadales</taxon>
        <taxon>Nitrosomonadaceae</taxon>
        <taxon>Nitrosospira</taxon>
    </lineage>
</organism>
<evidence type="ECO:0000313" key="3">
    <source>
        <dbReference type="EMBL" id="ABB73478.1"/>
    </source>
</evidence>
<dbReference type="EMBL" id="FNVK01000046">
    <property type="protein sequence ID" value="SEG19017.1"/>
    <property type="molecule type" value="Genomic_DNA"/>
</dbReference>
<dbReference type="OrthoDB" id="7560678at2"/>
<dbReference type="STRING" id="323848.Nmul_A0170"/>
<dbReference type="KEGG" id="nmu:Nmul_A0170"/>
<name>Q2YCP3_NITMU</name>
<evidence type="ECO:0000313" key="6">
    <source>
        <dbReference type="Proteomes" id="UP000236751"/>
    </source>
</evidence>
<accession>Q2YCP3</accession>
<dbReference type="RefSeq" id="WP_011379532.1">
    <property type="nucleotide sequence ID" value="NC_007614.1"/>
</dbReference>
<dbReference type="CDD" id="cd03801">
    <property type="entry name" value="GT4_PimA-like"/>
    <property type="match status" value="1"/>
</dbReference>
<dbReference type="HOGENOM" id="CLU_009583_14_0_4"/>
<dbReference type="PANTHER" id="PTHR12526">
    <property type="entry name" value="GLYCOSYLTRANSFERASE"/>
    <property type="match status" value="1"/>
</dbReference>
<reference evidence="3" key="1">
    <citation type="submission" date="2005-08" db="EMBL/GenBank/DDBJ databases">
        <title>Complete sequence of Chromosome 1 of Nitrosospira multiformis ATCC 25196.</title>
        <authorList>
            <consortium name="US DOE Joint Genome Institute"/>
            <person name="Copeland A."/>
            <person name="Lucas S."/>
            <person name="Lapidus A."/>
            <person name="Barry K."/>
            <person name="Detter J.C."/>
            <person name="Glavina T."/>
            <person name="Hammon N."/>
            <person name="Israni S."/>
            <person name="Pitluck S."/>
            <person name="Chain P."/>
            <person name="Malfatti S."/>
            <person name="Shin M."/>
            <person name="Vergez L."/>
            <person name="Schmutz J."/>
            <person name="Larimer F."/>
            <person name="Land M."/>
            <person name="Hauser L."/>
            <person name="Kyrpides N."/>
            <person name="Lykidis A."/>
            <person name="Richardson P."/>
        </authorList>
    </citation>
    <scope>NUCLEOTIDE SEQUENCE</scope>
    <source>
        <strain evidence="3">ATCC 25196</strain>
    </source>
</reference>
<protein>
    <submittedName>
        <fullName evidence="3">Glycosyl transferase, group 1</fullName>
    </submittedName>
    <submittedName>
        <fullName evidence="4">Glycosyltransferase involved in cell wall bisynthesis</fullName>
    </submittedName>
</protein>
<dbReference type="Pfam" id="PF00534">
    <property type="entry name" value="Glycos_transf_1"/>
    <property type="match status" value="1"/>
</dbReference>
<dbReference type="InterPro" id="IPR001296">
    <property type="entry name" value="Glyco_trans_1"/>
</dbReference>
<evidence type="ECO:0000313" key="5">
    <source>
        <dbReference type="Proteomes" id="UP000002718"/>
    </source>
</evidence>
<dbReference type="CAZy" id="GT4">
    <property type="family name" value="Glycosyltransferase Family 4"/>
</dbReference>
<reference evidence="4 6" key="4">
    <citation type="submission" date="2016-10" db="EMBL/GenBank/DDBJ databases">
        <authorList>
            <person name="de Groot N.N."/>
        </authorList>
    </citation>
    <scope>NUCLEOTIDE SEQUENCE [LARGE SCALE GENOMIC DNA]</scope>
    <source>
        <strain evidence="4 6">Nl13</strain>
    </source>
</reference>
<keyword evidence="3" id="KW-0808">Transferase</keyword>
<dbReference type="AlphaFoldDB" id="Q2YCP3"/>
<dbReference type="eggNOG" id="COG0438">
    <property type="taxonomic scope" value="Bacteria"/>
</dbReference>
<dbReference type="EMBL" id="CP000103">
    <property type="protein sequence ID" value="ABB73478.1"/>
    <property type="molecule type" value="Genomic_DNA"/>
</dbReference>
<feature type="domain" description="Glycosyl transferase family 1" evidence="2">
    <location>
        <begin position="180"/>
        <end position="340"/>
    </location>
</feature>
<reference evidence="5" key="2">
    <citation type="submission" date="2005-08" db="EMBL/GenBank/DDBJ databases">
        <title>Complete sequence of chromosome 1 of Nitrosospira multiformis ATCC 25196.</title>
        <authorList>
            <person name="Copeland A."/>
            <person name="Lucas S."/>
            <person name="Lapidus A."/>
            <person name="Barry K."/>
            <person name="Detter J.C."/>
            <person name="Glavina T."/>
            <person name="Hammon N."/>
            <person name="Israni S."/>
            <person name="Pitluck S."/>
            <person name="Chain P."/>
            <person name="Malfatti S."/>
            <person name="Shin M."/>
            <person name="Vergez L."/>
            <person name="Schmutz J."/>
            <person name="Larimer F."/>
            <person name="Land M."/>
            <person name="Hauser L."/>
            <person name="Kyrpides N."/>
            <person name="Lykidis A."/>
            <person name="Richardson P."/>
        </authorList>
    </citation>
    <scope>NUCLEOTIDE SEQUENCE [LARGE SCALE GENOMIC DNA]</scope>
    <source>
        <strain evidence="5">ATCC 25196 / NCIMB 11849 / C 71</strain>
    </source>
</reference>
<dbReference type="SUPFAM" id="SSF53756">
    <property type="entry name" value="UDP-Glycosyltransferase/glycogen phosphorylase"/>
    <property type="match status" value="1"/>
</dbReference>
<dbReference type="PANTHER" id="PTHR12526:SF631">
    <property type="entry name" value="BLL6306 PROTEIN"/>
    <property type="match status" value="1"/>
</dbReference>
<dbReference type="Proteomes" id="UP000236751">
    <property type="component" value="Unassembled WGS sequence"/>
</dbReference>
<sequence>MIKKEKHKTIIMLGTSPEGHGGIATVVGNYGDCGVLKKWKVKYVVTHVQGSGFAKACAAGVAMQQLLCMLVTGRIGLLHVHMSSRASTWRKSLFLLMGMVFRVPYLIHLHSPNFVDFFEHECGERRKRLIRFLLSRALYVIALSQGWAKDIKKISPAARTVILFNSVPLPAARLREKEMEESSNALCDPPLILFLGHVGKRKGTFDLIRAVALLSENFRLIIGGDGELQRAQMLSEELGVSDKILFAGWLGKAEKDHLLARAAIFVLPSYHEGVPMAILEAMSWGIPIVTTPVGGIPEVVTEGQEGLLVNSGDIVGLAHALARLLAAPSLRREFGERGRHKIESKFSIKVLQPQLEQLWIDSGVSEPEPRPEPELVMQRGEVPAPEIQPKV</sequence>